<dbReference type="Gene3D" id="1.20.1280.50">
    <property type="match status" value="1"/>
</dbReference>
<accession>A0A8X8WET5</accession>
<dbReference type="CDD" id="cd09917">
    <property type="entry name" value="F-box_SF"/>
    <property type="match status" value="1"/>
</dbReference>
<dbReference type="PANTHER" id="PTHR13318:SF190">
    <property type="entry name" value="PARTNER OF PAIRED, ISOFORM B"/>
    <property type="match status" value="1"/>
</dbReference>
<dbReference type="InterPro" id="IPR006553">
    <property type="entry name" value="Leu-rich_rpt_Cys-con_subtyp"/>
</dbReference>
<dbReference type="EMBL" id="PNBA02000018">
    <property type="protein sequence ID" value="KAG6393385.1"/>
    <property type="molecule type" value="Genomic_DNA"/>
</dbReference>
<dbReference type="GO" id="GO:0019005">
    <property type="term" value="C:SCF ubiquitin ligase complex"/>
    <property type="evidence" value="ECO:0007669"/>
    <property type="project" value="TreeGrafter"/>
</dbReference>
<organism evidence="2">
    <name type="scientific">Salvia splendens</name>
    <name type="common">Scarlet sage</name>
    <dbReference type="NCBI Taxonomy" id="180675"/>
    <lineage>
        <taxon>Eukaryota</taxon>
        <taxon>Viridiplantae</taxon>
        <taxon>Streptophyta</taxon>
        <taxon>Embryophyta</taxon>
        <taxon>Tracheophyta</taxon>
        <taxon>Spermatophyta</taxon>
        <taxon>Magnoliopsida</taxon>
        <taxon>eudicotyledons</taxon>
        <taxon>Gunneridae</taxon>
        <taxon>Pentapetalae</taxon>
        <taxon>asterids</taxon>
        <taxon>lamiids</taxon>
        <taxon>Lamiales</taxon>
        <taxon>Lamiaceae</taxon>
        <taxon>Nepetoideae</taxon>
        <taxon>Mentheae</taxon>
        <taxon>Salviinae</taxon>
        <taxon>Salvia</taxon>
        <taxon>Salvia subgen. Calosphace</taxon>
        <taxon>core Calosphace</taxon>
    </lineage>
</organism>
<protein>
    <recommendedName>
        <fullName evidence="1">F-box domain-containing protein</fullName>
    </recommendedName>
</protein>
<evidence type="ECO:0000259" key="1">
    <source>
        <dbReference type="SMART" id="SM00256"/>
    </source>
</evidence>
<dbReference type="InterPro" id="IPR001810">
    <property type="entry name" value="F-box_dom"/>
</dbReference>
<dbReference type="InterPro" id="IPR036047">
    <property type="entry name" value="F-box-like_dom_sf"/>
</dbReference>
<dbReference type="InterPro" id="IPR001611">
    <property type="entry name" value="Leu-rich_rpt"/>
</dbReference>
<dbReference type="InterPro" id="IPR032675">
    <property type="entry name" value="LRR_dom_sf"/>
</dbReference>
<keyword evidence="3" id="KW-1185">Reference proteome</keyword>
<dbReference type="SMART" id="SM00256">
    <property type="entry name" value="FBOX"/>
    <property type="match status" value="1"/>
</dbReference>
<dbReference type="PANTHER" id="PTHR13318">
    <property type="entry name" value="PARTNER OF PAIRED, ISOFORM B-RELATED"/>
    <property type="match status" value="1"/>
</dbReference>
<gene>
    <name evidence="2" type="ORF">SASPL_147625</name>
</gene>
<proteinExistence type="predicted"/>
<dbReference type="Pfam" id="PF13516">
    <property type="entry name" value="LRR_6"/>
    <property type="match status" value="2"/>
</dbReference>
<dbReference type="AlphaFoldDB" id="A0A8X8WET5"/>
<sequence>MDTHLCDELLEEIFRRLSPPSSAAVSLVSKRCRRLLRSSTTSLSLNFPPPYNPSTIKSLSTFLSHHPYLSSISLTGGGDPLLLAVTDSCPNLRHLRHPGDPVSPFALYTLSASCVHLSSISVSLSRPLSFHWLPCFNSLKRLSLSFTGPSIEDNNLEIEENRDASDLELNLESLSLRGISAGDSALSFLWRNCRNVKNLQLKSCDSVGDYPSFSKFLKFWNNLEEVELRTSRSIVDLVLLKLAADCLSLQSLLVHDGGNKEGLLHFINHTKSSFKRLDLRLPLDLENAHLIALSQNPNFKNLKILRLESCCLVTGEGLKAAVGEAMEELALINCDVVEREAGLLAALGQKLGNLRGLDLSHNEMMADKDLVSMVVSCGGLEEVRLRGCGRLSDAAVIAMVRSCRNLERVDVSRCGGIGGEGVEALVVKAAAFRRVAVEESKLTPLAKTAAARKCVEIVDTL</sequence>
<dbReference type="Gene3D" id="3.80.10.10">
    <property type="entry name" value="Ribonuclease Inhibitor"/>
    <property type="match status" value="1"/>
</dbReference>
<reference evidence="2" key="2">
    <citation type="submission" date="2020-08" db="EMBL/GenBank/DDBJ databases">
        <title>Plant Genome Project.</title>
        <authorList>
            <person name="Zhang R.-G."/>
        </authorList>
    </citation>
    <scope>NUCLEOTIDE SEQUENCE</scope>
    <source>
        <strain evidence="2">Huo1</strain>
        <tissue evidence="2">Leaf</tissue>
    </source>
</reference>
<evidence type="ECO:0000313" key="3">
    <source>
        <dbReference type="Proteomes" id="UP000298416"/>
    </source>
</evidence>
<dbReference type="GO" id="GO:0031146">
    <property type="term" value="P:SCF-dependent proteasomal ubiquitin-dependent protein catabolic process"/>
    <property type="evidence" value="ECO:0007669"/>
    <property type="project" value="TreeGrafter"/>
</dbReference>
<dbReference type="SUPFAM" id="SSF81383">
    <property type="entry name" value="F-box domain"/>
    <property type="match status" value="1"/>
</dbReference>
<dbReference type="Proteomes" id="UP000298416">
    <property type="component" value="Unassembled WGS sequence"/>
</dbReference>
<feature type="domain" description="F-box" evidence="1">
    <location>
        <begin position="5"/>
        <end position="45"/>
    </location>
</feature>
<reference evidence="2" key="1">
    <citation type="submission" date="2018-01" db="EMBL/GenBank/DDBJ databases">
        <authorList>
            <person name="Mao J.F."/>
        </authorList>
    </citation>
    <scope>NUCLEOTIDE SEQUENCE</scope>
    <source>
        <strain evidence="2">Huo1</strain>
        <tissue evidence="2">Leaf</tissue>
    </source>
</reference>
<comment type="caution">
    <text evidence="2">The sequence shown here is derived from an EMBL/GenBank/DDBJ whole genome shotgun (WGS) entry which is preliminary data.</text>
</comment>
<dbReference type="SMART" id="SM00367">
    <property type="entry name" value="LRR_CC"/>
    <property type="match status" value="6"/>
</dbReference>
<name>A0A8X8WET5_SALSN</name>
<evidence type="ECO:0000313" key="2">
    <source>
        <dbReference type="EMBL" id="KAG6393385.1"/>
    </source>
</evidence>
<dbReference type="SUPFAM" id="SSF52047">
    <property type="entry name" value="RNI-like"/>
    <property type="match status" value="1"/>
</dbReference>
<dbReference type="OrthoDB" id="550575at2759"/>
<dbReference type="Pfam" id="PF00646">
    <property type="entry name" value="F-box"/>
    <property type="match status" value="1"/>
</dbReference>